<dbReference type="RefSeq" id="WP_211860848.1">
    <property type="nucleotide sequence ID" value="NZ_JAAEDM010000007.1"/>
</dbReference>
<dbReference type="InterPro" id="IPR012912">
    <property type="entry name" value="Plasmid_pRiA4b_Orf3-like"/>
</dbReference>
<protein>
    <submittedName>
        <fullName evidence="2">Plasmid pRiA4b ORF-3 family protein</fullName>
    </submittedName>
</protein>
<comment type="caution">
    <text evidence="2">The sequence shown here is derived from an EMBL/GenBank/DDBJ whole genome shotgun (WGS) entry which is preliminary data.</text>
</comment>
<dbReference type="InterPro" id="IPR024047">
    <property type="entry name" value="MM3350-like_sf"/>
</dbReference>
<dbReference type="Pfam" id="PF07929">
    <property type="entry name" value="PRiA4_ORF3"/>
    <property type="match status" value="1"/>
</dbReference>
<dbReference type="Gene3D" id="3.10.290.30">
    <property type="entry name" value="MM3350-like"/>
    <property type="match status" value="1"/>
</dbReference>
<proteinExistence type="predicted"/>
<dbReference type="EMBL" id="JAAEDM010000007">
    <property type="protein sequence ID" value="MBR0670486.1"/>
    <property type="molecule type" value="Genomic_DNA"/>
</dbReference>
<dbReference type="PANTHER" id="PTHR41878:SF1">
    <property type="entry name" value="TNPR PROTEIN"/>
    <property type="match status" value="1"/>
</dbReference>
<feature type="domain" description="Plasmid pRiA4b Orf3-like" evidence="1">
    <location>
        <begin position="10"/>
        <end position="177"/>
    </location>
</feature>
<reference evidence="2" key="1">
    <citation type="submission" date="2020-01" db="EMBL/GenBank/DDBJ databases">
        <authorList>
            <person name="Rat A."/>
        </authorList>
    </citation>
    <scope>NUCLEOTIDE SEQUENCE</scope>
    <source>
        <strain evidence="2">LMG 31231</strain>
    </source>
</reference>
<dbReference type="Proteomes" id="UP001138751">
    <property type="component" value="Unassembled WGS sequence"/>
</dbReference>
<organism evidence="2 3">
    <name type="scientific">Neoroseomonas soli</name>
    <dbReference type="NCBI Taxonomy" id="1081025"/>
    <lineage>
        <taxon>Bacteria</taxon>
        <taxon>Pseudomonadati</taxon>
        <taxon>Pseudomonadota</taxon>
        <taxon>Alphaproteobacteria</taxon>
        <taxon>Acetobacterales</taxon>
        <taxon>Acetobacteraceae</taxon>
        <taxon>Neoroseomonas</taxon>
    </lineage>
</organism>
<sequence length="203" mass="23232">MAAADSVNEICTLRIELCDSDPLIWRLVEVPTSITLKALHEVIQAAMGWFDYHLWEFTIGQRRFGLPMDEDWGTEPRIEARKVRLREILAPRKTTMTYVYDFGDGWEHRLILTNIRQGEPGIDYPRYVAGEGNAPPEDCGGIPGFYEKLDIAADPTHPEHDDIKEWLGDYDPNVIDALQIEISLGRIAKRRKAAKARIRKQTT</sequence>
<gene>
    <name evidence="2" type="ORF">GXW76_04825</name>
</gene>
<evidence type="ECO:0000313" key="3">
    <source>
        <dbReference type="Proteomes" id="UP001138751"/>
    </source>
</evidence>
<evidence type="ECO:0000259" key="1">
    <source>
        <dbReference type="Pfam" id="PF07929"/>
    </source>
</evidence>
<dbReference type="AlphaFoldDB" id="A0A9X9WTK7"/>
<accession>A0A9X9WTK7</accession>
<evidence type="ECO:0000313" key="2">
    <source>
        <dbReference type="EMBL" id="MBR0670486.1"/>
    </source>
</evidence>
<name>A0A9X9WTK7_9PROT</name>
<reference evidence="2" key="2">
    <citation type="journal article" date="2021" name="Syst. Appl. Microbiol.">
        <title>Roseomonas hellenica sp. nov., isolated from roots of wild-growing Alkanna tinctoria.</title>
        <authorList>
            <person name="Rat A."/>
            <person name="Naranjo H.D."/>
            <person name="Lebbe L."/>
            <person name="Cnockaert M."/>
            <person name="Krigas N."/>
            <person name="Grigoriadou K."/>
            <person name="Maloupa E."/>
            <person name="Willems A."/>
        </authorList>
    </citation>
    <scope>NUCLEOTIDE SEQUENCE</scope>
    <source>
        <strain evidence="2">LMG 31231</strain>
    </source>
</reference>
<keyword evidence="3" id="KW-1185">Reference proteome</keyword>
<dbReference type="SUPFAM" id="SSF159941">
    <property type="entry name" value="MM3350-like"/>
    <property type="match status" value="1"/>
</dbReference>
<dbReference type="PANTHER" id="PTHR41878">
    <property type="entry name" value="LEXA REPRESSOR-RELATED"/>
    <property type="match status" value="1"/>
</dbReference>